<dbReference type="Gene3D" id="3.40.50.850">
    <property type="entry name" value="Isochorismatase-like"/>
    <property type="match status" value="1"/>
</dbReference>
<evidence type="ECO:0000259" key="4">
    <source>
        <dbReference type="PROSITE" id="PS50404"/>
    </source>
</evidence>
<dbReference type="CDD" id="cd00570">
    <property type="entry name" value="GST_N_family"/>
    <property type="match status" value="1"/>
</dbReference>
<evidence type="ECO:0000313" key="7">
    <source>
        <dbReference type="Proteomes" id="UP000226031"/>
    </source>
</evidence>
<dbReference type="SUPFAM" id="SSF52499">
    <property type="entry name" value="Isochorismatase-like hydrolases"/>
    <property type="match status" value="1"/>
</dbReference>
<dbReference type="STRING" id="73230.A0A2B7ZFS1"/>
<evidence type="ECO:0000256" key="1">
    <source>
        <dbReference type="ARBA" id="ARBA00006336"/>
    </source>
</evidence>
<evidence type="ECO:0000256" key="3">
    <source>
        <dbReference type="SAM" id="MobiDB-lite"/>
    </source>
</evidence>
<dbReference type="SUPFAM" id="SSF52833">
    <property type="entry name" value="Thioredoxin-like"/>
    <property type="match status" value="1"/>
</dbReference>
<evidence type="ECO:0000256" key="2">
    <source>
        <dbReference type="ARBA" id="ARBA00022801"/>
    </source>
</evidence>
<dbReference type="PANTHER" id="PTHR43540">
    <property type="entry name" value="PEROXYUREIDOACRYLATE/UREIDOACRYLATE AMIDOHYDROLASE-RELATED"/>
    <property type="match status" value="1"/>
</dbReference>
<reference evidence="6 7" key="1">
    <citation type="submission" date="2017-10" db="EMBL/GenBank/DDBJ databases">
        <title>Comparative genomics in systemic dimorphic fungi from Ajellomycetaceae.</title>
        <authorList>
            <person name="Munoz J.F."/>
            <person name="Mcewen J.G."/>
            <person name="Clay O.K."/>
            <person name="Cuomo C.A."/>
        </authorList>
    </citation>
    <scope>NUCLEOTIDE SEQUENCE [LARGE SCALE GENOMIC DNA]</scope>
    <source>
        <strain evidence="6 7">UAMH4076</strain>
    </source>
</reference>
<dbReference type="AlphaFoldDB" id="A0A2B7ZFS1"/>
<dbReference type="PANTHER" id="PTHR43540:SF6">
    <property type="entry name" value="ISOCHORISMATASE-LIKE DOMAIN-CONTAINING PROTEIN"/>
    <property type="match status" value="1"/>
</dbReference>
<organism evidence="6 7">
    <name type="scientific">[Emmonsia] crescens</name>
    <dbReference type="NCBI Taxonomy" id="73230"/>
    <lineage>
        <taxon>Eukaryota</taxon>
        <taxon>Fungi</taxon>
        <taxon>Dikarya</taxon>
        <taxon>Ascomycota</taxon>
        <taxon>Pezizomycotina</taxon>
        <taxon>Eurotiomycetes</taxon>
        <taxon>Eurotiomycetidae</taxon>
        <taxon>Onygenales</taxon>
        <taxon>Ajellomycetaceae</taxon>
        <taxon>Emergomyces</taxon>
    </lineage>
</organism>
<dbReference type="Proteomes" id="UP000226031">
    <property type="component" value="Unassembled WGS sequence"/>
</dbReference>
<dbReference type="SUPFAM" id="SSF47616">
    <property type="entry name" value="GST C-terminal domain-like"/>
    <property type="match status" value="1"/>
</dbReference>
<feature type="region of interest" description="Disordered" evidence="3">
    <location>
        <begin position="76"/>
        <end position="114"/>
    </location>
</feature>
<dbReference type="Pfam" id="PF13417">
    <property type="entry name" value="GST_N_3"/>
    <property type="match status" value="1"/>
</dbReference>
<dbReference type="PROSITE" id="PS50405">
    <property type="entry name" value="GST_CTER"/>
    <property type="match status" value="1"/>
</dbReference>
<accession>A0A2B7ZFS1</accession>
<dbReference type="GO" id="GO:0016787">
    <property type="term" value="F:hydrolase activity"/>
    <property type="evidence" value="ECO:0007669"/>
    <property type="project" value="UniProtKB-KW"/>
</dbReference>
<comment type="caution">
    <text evidence="6">The sequence shown here is derived from an EMBL/GenBank/DDBJ whole genome shotgun (WGS) entry which is preliminary data.</text>
</comment>
<comment type="similarity">
    <text evidence="1">Belongs to the isochorismatase family.</text>
</comment>
<proteinExistence type="inferred from homology"/>
<dbReference type="PROSITE" id="PS50404">
    <property type="entry name" value="GST_NTER"/>
    <property type="match status" value="1"/>
</dbReference>
<evidence type="ECO:0008006" key="8">
    <source>
        <dbReference type="Google" id="ProtNLM"/>
    </source>
</evidence>
<feature type="domain" description="GST N-terminal" evidence="4">
    <location>
        <begin position="253"/>
        <end position="339"/>
    </location>
</feature>
<dbReference type="SFLD" id="SFLDS00019">
    <property type="entry name" value="Glutathione_Transferase_(cytos"/>
    <property type="match status" value="1"/>
</dbReference>
<dbReference type="CDD" id="cd00299">
    <property type="entry name" value="GST_C_family"/>
    <property type="match status" value="1"/>
</dbReference>
<dbReference type="InterPro" id="IPR036249">
    <property type="entry name" value="Thioredoxin-like_sf"/>
</dbReference>
<feature type="compositionally biased region" description="Acidic residues" evidence="3">
    <location>
        <begin position="83"/>
        <end position="97"/>
    </location>
</feature>
<dbReference type="InterPro" id="IPR004045">
    <property type="entry name" value="Glutathione_S-Trfase_N"/>
</dbReference>
<dbReference type="InterPro" id="IPR036380">
    <property type="entry name" value="Isochorismatase-like_sf"/>
</dbReference>
<name>A0A2B7ZFS1_9EURO</name>
<dbReference type="InterPro" id="IPR010987">
    <property type="entry name" value="Glutathione-S-Trfase_C-like"/>
</dbReference>
<dbReference type="CDD" id="cd00431">
    <property type="entry name" value="cysteine_hydrolases"/>
    <property type="match status" value="1"/>
</dbReference>
<feature type="domain" description="GST C-terminal" evidence="5">
    <location>
        <begin position="382"/>
        <end position="510"/>
    </location>
</feature>
<dbReference type="VEuPathDB" id="FungiDB:EMCG_06965"/>
<keyword evidence="7" id="KW-1185">Reference proteome</keyword>
<dbReference type="Gene3D" id="1.20.1050.10">
    <property type="match status" value="1"/>
</dbReference>
<dbReference type="InterPro" id="IPR036282">
    <property type="entry name" value="Glutathione-S-Trfase_C_sf"/>
</dbReference>
<evidence type="ECO:0000313" key="6">
    <source>
        <dbReference type="EMBL" id="PGH35314.1"/>
    </source>
</evidence>
<sequence>MKALILIDLQNEFLDEERGRFTIPDSSKIPLLENIRNLVPAFRAHGCKTAGREGEIQTQSDNLVVWVRAEYSGSKPTNPALDELSEDHEDQTGDGDDNLPAPHENSHFLTGTHTSKTPCCSPGSHGAELYPTITPLIDTDKDLILTKTWYSAFKETGLADILRSRRVDEVYFAGLLSNVCVLASVTDSIQHGATSWKTHVVIDCLGYLREKSHTAALAKLHALTVTPELPKALEDAAAAAVSAPLITSTIFHPFPTLYYVNGSIPSWRVQIALHHKKIPTNDIRMYVMRTPKPTRTPAFLAINPRGKTPVFIDNDPARTRTYESLAILLYVEEYYPGASTGCDNDWVIKQSPPLLPPREQRQKQAHVLCLMQESENIHSTYDVLEDAYWAAKAEQADDNSSITSASFDRFVTSERPKLIQAIYDELDFWDRHVTAAHAAGKRFLASTDGLSLADCAFYPILAYMVHRGFAFTEREKGLERYYGDMTGLECVKRARPEGWGNGSGRGRMNVFGGR</sequence>
<evidence type="ECO:0000259" key="5">
    <source>
        <dbReference type="PROSITE" id="PS50405"/>
    </source>
</evidence>
<keyword evidence="2" id="KW-0378">Hydrolase</keyword>
<dbReference type="EMBL" id="PDND01000024">
    <property type="protein sequence ID" value="PGH35314.1"/>
    <property type="molecule type" value="Genomic_DNA"/>
</dbReference>
<dbReference type="InterPro" id="IPR000868">
    <property type="entry name" value="Isochorismatase-like_dom"/>
</dbReference>
<dbReference type="InterPro" id="IPR050272">
    <property type="entry name" value="Isochorismatase-like_hydrls"/>
</dbReference>
<dbReference type="Pfam" id="PF00857">
    <property type="entry name" value="Isochorismatase"/>
    <property type="match status" value="1"/>
</dbReference>
<protein>
    <recommendedName>
        <fullName evidence="8">Isochorismatase-like domain-containing protein</fullName>
    </recommendedName>
</protein>
<dbReference type="Gene3D" id="3.40.30.10">
    <property type="entry name" value="Glutaredoxin"/>
    <property type="match status" value="1"/>
</dbReference>
<dbReference type="InterPro" id="IPR040079">
    <property type="entry name" value="Glutathione_S-Trfase"/>
</dbReference>
<gene>
    <name evidence="6" type="ORF">GX50_01895</name>
</gene>